<feature type="chain" id="PRO_5018152605" evidence="1">
    <location>
        <begin position="20"/>
        <end position="154"/>
    </location>
</feature>
<dbReference type="RefSeq" id="WP_121839016.1">
    <property type="nucleotide sequence ID" value="NZ_ML014777.1"/>
</dbReference>
<reference evidence="2 3" key="1">
    <citation type="submission" date="2018-09" db="EMBL/GenBank/DDBJ databases">
        <title>Phylogeny of the Shewanellaceae, and recommendation for two new genera, Pseudoshewanella and Parashewanella.</title>
        <authorList>
            <person name="Wang G."/>
        </authorList>
    </citation>
    <scope>NUCLEOTIDE SEQUENCE [LARGE SCALE GENOMIC DNA]</scope>
    <source>
        <strain evidence="2 3">C51</strain>
    </source>
</reference>
<keyword evidence="1" id="KW-0732">Signal</keyword>
<keyword evidence="3" id="KW-1185">Reference proteome</keyword>
<dbReference type="Proteomes" id="UP000281474">
    <property type="component" value="Unassembled WGS sequence"/>
</dbReference>
<evidence type="ECO:0000256" key="1">
    <source>
        <dbReference type="SAM" id="SignalP"/>
    </source>
</evidence>
<comment type="caution">
    <text evidence="2">The sequence shown here is derived from an EMBL/GenBank/DDBJ whole genome shotgun (WGS) entry which is preliminary data.</text>
</comment>
<evidence type="ECO:0000313" key="2">
    <source>
        <dbReference type="EMBL" id="RLV59739.1"/>
    </source>
</evidence>
<feature type="signal peptide" evidence="1">
    <location>
        <begin position="1"/>
        <end position="19"/>
    </location>
</feature>
<organism evidence="2 3">
    <name type="scientific">Parashewanella curva</name>
    <dbReference type="NCBI Taxonomy" id="2338552"/>
    <lineage>
        <taxon>Bacteria</taxon>
        <taxon>Pseudomonadati</taxon>
        <taxon>Pseudomonadota</taxon>
        <taxon>Gammaproteobacteria</taxon>
        <taxon>Alteromonadales</taxon>
        <taxon>Shewanellaceae</taxon>
        <taxon>Parashewanella</taxon>
    </lineage>
</organism>
<dbReference type="EMBL" id="QZEI01000028">
    <property type="protein sequence ID" value="RLV59739.1"/>
    <property type="molecule type" value="Genomic_DNA"/>
</dbReference>
<dbReference type="OrthoDB" id="1439945at2"/>
<sequence>MQKFIFICILTALSFSSFAQEPLSRDQLLEKANGFIAAKNARQQPDSSTKDIDHFISLLANEFVDEHIKHNFTYTNKSSLRKDMLAKLKDEIAFSNIKINTIMVGANVVFINYTESAKVKPFHLDKFINYSSTNIVSLEFDKSGLIKRIRRHAG</sequence>
<proteinExistence type="predicted"/>
<dbReference type="AlphaFoldDB" id="A0A3L8PY51"/>
<accession>A0A3L8PY51</accession>
<evidence type="ECO:0000313" key="3">
    <source>
        <dbReference type="Proteomes" id="UP000281474"/>
    </source>
</evidence>
<name>A0A3L8PY51_9GAMM</name>
<gene>
    <name evidence="2" type="ORF">D5018_10790</name>
</gene>
<protein>
    <submittedName>
        <fullName evidence="2">Nuclear transport factor 2 family protein</fullName>
    </submittedName>
</protein>